<gene>
    <name evidence="1" type="ORF">FOC50_03170</name>
</gene>
<reference evidence="1 2" key="1">
    <citation type="submission" date="2019-11" db="EMBL/GenBank/DDBJ databases">
        <title>FDA dAtabase for Regulatory Grade micrObial Sequences (FDA-ARGOS): Supporting development and validation of Infectious Disease Dx tests.</title>
        <authorList>
            <person name="Turner S."/>
            <person name="Byrd R."/>
            <person name="Tallon L."/>
            <person name="Sadzewicz L."/>
            <person name="Vavikolanu K."/>
            <person name="Mehta A."/>
            <person name="Aluvathingal J."/>
            <person name="Nadendla S."/>
            <person name="Myers T."/>
            <person name="Yan Y."/>
            <person name="Sichtig H."/>
        </authorList>
    </citation>
    <scope>NUCLEOTIDE SEQUENCE [LARGE SCALE GENOMIC DNA]</scope>
    <source>
        <strain evidence="1 2">FDAARGOS_742</strain>
    </source>
</reference>
<evidence type="ECO:0000313" key="1">
    <source>
        <dbReference type="EMBL" id="QGS07355.1"/>
    </source>
</evidence>
<accession>A0ABX6FGZ0</accession>
<organism evidence="1 2">
    <name type="scientific">Gemella sanguinis</name>
    <dbReference type="NCBI Taxonomy" id="84135"/>
    <lineage>
        <taxon>Bacteria</taxon>
        <taxon>Bacillati</taxon>
        <taxon>Bacillota</taxon>
        <taxon>Bacilli</taxon>
        <taxon>Bacillales</taxon>
        <taxon>Gemellaceae</taxon>
        <taxon>Gemella</taxon>
    </lineage>
</organism>
<dbReference type="EMBL" id="CP046313">
    <property type="protein sequence ID" value="QGS07355.1"/>
    <property type="molecule type" value="Genomic_DNA"/>
</dbReference>
<dbReference type="Proteomes" id="UP000427636">
    <property type="component" value="Chromosome"/>
</dbReference>
<dbReference type="Pfam" id="PF09561">
    <property type="entry name" value="RE_HpaII"/>
    <property type="match status" value="1"/>
</dbReference>
<sequence>MRPSEPWYGDYEADGGILIVNNDSKVYTLDMKYNLNDVKTFLVSQTKLDSPSSTRYNMLDLKEENGKIYFTLNLQIRYRK</sequence>
<keyword evidence="2" id="KW-1185">Reference proteome</keyword>
<proteinExistence type="predicted"/>
<keyword evidence="1" id="KW-0378">Hydrolase</keyword>
<dbReference type="GO" id="GO:0004519">
    <property type="term" value="F:endonuclease activity"/>
    <property type="evidence" value="ECO:0007669"/>
    <property type="project" value="UniProtKB-KW"/>
</dbReference>
<protein>
    <submittedName>
        <fullName evidence="1">HpaII family restriction endonuclease</fullName>
    </submittedName>
</protein>
<name>A0ABX6FGZ0_9BACL</name>
<dbReference type="GeneID" id="84802257"/>
<evidence type="ECO:0000313" key="2">
    <source>
        <dbReference type="Proteomes" id="UP000427636"/>
    </source>
</evidence>
<dbReference type="InterPro" id="IPR019062">
    <property type="entry name" value="Restrct_endonuc_II_HpaII"/>
</dbReference>
<keyword evidence="1" id="KW-0540">Nuclease</keyword>
<keyword evidence="1" id="KW-0255">Endonuclease</keyword>
<dbReference type="RefSeq" id="WP_006364031.1">
    <property type="nucleotide sequence ID" value="NZ_CP046313.1"/>
</dbReference>